<dbReference type="EMBL" id="JACGCM010001726">
    <property type="protein sequence ID" value="KAF6150746.1"/>
    <property type="molecule type" value="Genomic_DNA"/>
</dbReference>
<evidence type="ECO:0000313" key="1">
    <source>
        <dbReference type="EMBL" id="KAF6150746.1"/>
    </source>
</evidence>
<protein>
    <submittedName>
        <fullName evidence="1">Uncharacterized protein</fullName>
    </submittedName>
</protein>
<name>A0A7J7M7A5_9MAGN</name>
<dbReference type="Pfam" id="PF02620">
    <property type="entry name" value="YceD"/>
    <property type="match status" value="1"/>
</dbReference>
<reference evidence="1 2" key="1">
    <citation type="journal article" date="2020" name="IScience">
        <title>Genome Sequencing of the Endangered Kingdonia uniflora (Circaeasteraceae, Ranunculales) Reveals Potential Mechanisms of Evolutionary Specialization.</title>
        <authorList>
            <person name="Sun Y."/>
            <person name="Deng T."/>
            <person name="Zhang A."/>
            <person name="Moore M.J."/>
            <person name="Landis J.B."/>
            <person name="Lin N."/>
            <person name="Zhang H."/>
            <person name="Zhang X."/>
            <person name="Huang J."/>
            <person name="Zhang X."/>
            <person name="Sun H."/>
            <person name="Wang H."/>
        </authorList>
    </citation>
    <scope>NUCLEOTIDE SEQUENCE [LARGE SCALE GENOMIC DNA]</scope>
    <source>
        <strain evidence="1">TB1705</strain>
        <tissue evidence="1">Leaf</tissue>
    </source>
</reference>
<dbReference type="PANTHER" id="PTHR37734">
    <property type="entry name" value="LARGE RIBOSOMAL RNA SUBUNIT ACCUMULATION PROTEIN YCED HOMOLOG 2, CHLOROPLASTIC"/>
    <property type="match status" value="1"/>
</dbReference>
<keyword evidence="2" id="KW-1185">Reference proteome</keyword>
<gene>
    <name evidence="1" type="ORF">GIB67_020829</name>
</gene>
<sequence length="237" mass="26848">MARIYNIIPKQSNPFQFYHSNIPRTFHFVGRNFRTRASSRKNDSQPHLVIFSVTGKIPKARRRLITIPTSGGRWQGEWISDYILSLKDLELADLAENGQKDAQVFVSFNVEKHASFGFSVEGRINTLFTSKCVNCSSVYCREINTTFDVWLLQSSKDNHSSQLPEIGGDDPSVIYVTPGCEAELDSVIQDAIRLAASVKETCSDSCEKAESKWQYIGRKEASVDGRWSKLLELRKTM</sequence>
<dbReference type="InterPro" id="IPR044985">
    <property type="entry name" value="YceD_plant"/>
</dbReference>
<dbReference type="PANTHER" id="PTHR37734:SF1">
    <property type="entry name" value="LARGE RIBOSOMAL RNA SUBUNIT ACCUMULATION PROTEIN YCED HOMOLOG 2, CHLOROPLASTIC"/>
    <property type="match status" value="1"/>
</dbReference>
<dbReference type="Proteomes" id="UP000541444">
    <property type="component" value="Unassembled WGS sequence"/>
</dbReference>
<evidence type="ECO:0000313" key="2">
    <source>
        <dbReference type="Proteomes" id="UP000541444"/>
    </source>
</evidence>
<dbReference type="AlphaFoldDB" id="A0A7J7M7A5"/>
<comment type="caution">
    <text evidence="1">The sequence shown here is derived from an EMBL/GenBank/DDBJ whole genome shotgun (WGS) entry which is preliminary data.</text>
</comment>
<proteinExistence type="predicted"/>
<dbReference type="InterPro" id="IPR003772">
    <property type="entry name" value="YceD"/>
</dbReference>
<dbReference type="OrthoDB" id="1912778at2759"/>
<accession>A0A7J7M7A5</accession>
<organism evidence="1 2">
    <name type="scientific">Kingdonia uniflora</name>
    <dbReference type="NCBI Taxonomy" id="39325"/>
    <lineage>
        <taxon>Eukaryota</taxon>
        <taxon>Viridiplantae</taxon>
        <taxon>Streptophyta</taxon>
        <taxon>Embryophyta</taxon>
        <taxon>Tracheophyta</taxon>
        <taxon>Spermatophyta</taxon>
        <taxon>Magnoliopsida</taxon>
        <taxon>Ranunculales</taxon>
        <taxon>Circaeasteraceae</taxon>
        <taxon>Kingdonia</taxon>
    </lineage>
</organism>